<keyword evidence="2" id="KW-1185">Reference proteome</keyword>
<organism evidence="1 2">
    <name type="scientific">Actinomadura meyerae</name>
    <dbReference type="NCBI Taxonomy" id="240840"/>
    <lineage>
        <taxon>Bacteria</taxon>
        <taxon>Bacillati</taxon>
        <taxon>Actinomycetota</taxon>
        <taxon>Actinomycetes</taxon>
        <taxon>Streptosporangiales</taxon>
        <taxon>Thermomonosporaceae</taxon>
        <taxon>Actinomadura</taxon>
    </lineage>
</organism>
<dbReference type="EMBL" id="FZOR01000005">
    <property type="protein sequence ID" value="SNS48180.1"/>
    <property type="molecule type" value="Genomic_DNA"/>
</dbReference>
<dbReference type="RefSeq" id="WP_089325108.1">
    <property type="nucleotide sequence ID" value="NZ_FZOR01000005.1"/>
</dbReference>
<gene>
    <name evidence="1" type="ORF">SAMN05443665_10052</name>
</gene>
<proteinExistence type="predicted"/>
<evidence type="ECO:0000313" key="2">
    <source>
        <dbReference type="Proteomes" id="UP000198318"/>
    </source>
</evidence>
<reference evidence="1 2" key="1">
    <citation type="submission" date="2017-06" db="EMBL/GenBank/DDBJ databases">
        <authorList>
            <person name="Kim H.J."/>
            <person name="Triplett B.A."/>
        </authorList>
    </citation>
    <scope>NUCLEOTIDE SEQUENCE [LARGE SCALE GENOMIC DNA]</scope>
    <source>
        <strain evidence="1 2">DSM 44715</strain>
    </source>
</reference>
<evidence type="ECO:0000313" key="1">
    <source>
        <dbReference type="EMBL" id="SNS48180.1"/>
    </source>
</evidence>
<protein>
    <submittedName>
        <fullName evidence="1">Uncharacterized protein</fullName>
    </submittedName>
</protein>
<name>A0A239ETU6_9ACTN</name>
<sequence>MTEVIDEGLIEYCHEEIVDAARRSPIHLYTPSVLQTAAEALCGIQTVIEEHAIADAFTRAYGPLPSRLLDALTERFAGENYFVDETIVDPVALLTTAVEFVCDHVDEPVAALEGPAMAESRAVAAYMVLPRLPATPAWGEDGNAPLVVTLGRPDRVAQDIVASSGAGAPWRDYDPGPWGWYLSHEIPGHWFPGDGTRVVAQAPSNETAGEVATVIAQVLTGELPLPR</sequence>
<dbReference type="Proteomes" id="UP000198318">
    <property type="component" value="Unassembled WGS sequence"/>
</dbReference>
<dbReference type="OrthoDB" id="3466330at2"/>
<dbReference type="AlphaFoldDB" id="A0A239ETU6"/>
<accession>A0A239ETU6</accession>